<dbReference type="Proteomes" id="UP000183794">
    <property type="component" value="Unassembled WGS sequence"/>
</dbReference>
<name>A0A1L0C8B8_9GAMM</name>
<reference evidence="2 3" key="1">
    <citation type="submission" date="2016-11" db="EMBL/GenBank/DDBJ databases">
        <authorList>
            <person name="Jaros S."/>
            <person name="Januszkiewicz K."/>
            <person name="Wedrychowicz H."/>
        </authorList>
    </citation>
    <scope>NUCLEOTIDE SEQUENCE [LARGE SCALE GENOMIC DNA]</scope>
    <source>
        <strain evidence="2">NVI 5450</strain>
    </source>
</reference>
<feature type="region of interest" description="Disordered" evidence="1">
    <location>
        <begin position="1"/>
        <end position="22"/>
    </location>
</feature>
<dbReference type="RefSeq" id="WP_075518489.1">
    <property type="nucleotide sequence ID" value="NZ_FPLD01000129.1"/>
</dbReference>
<sequence>MTTSKSTKTVKTTDTKTTEQKPAVASKVEVKATKPVKAKKDLTKRDVVAVISKTLKQAYITTAVKYSQTAKAEELLKADMKKRDALAGIAEAKDFEFKVLKANVTLDEAQNTKFSNHCDYVNNGYEMLSSKGKNVTIESTIKAKPAEIKATEKADKTKPVKS</sequence>
<proteinExistence type="predicted"/>
<protein>
    <submittedName>
        <fullName evidence="2">Cyanophycinase and related exopeptidases-like</fullName>
    </submittedName>
</protein>
<evidence type="ECO:0000313" key="2">
    <source>
        <dbReference type="EMBL" id="SGZ16553.1"/>
    </source>
</evidence>
<evidence type="ECO:0000313" key="3">
    <source>
        <dbReference type="Proteomes" id="UP000183794"/>
    </source>
</evidence>
<organism evidence="2 3">
    <name type="scientific">Moritella viscosa</name>
    <dbReference type="NCBI Taxonomy" id="80854"/>
    <lineage>
        <taxon>Bacteria</taxon>
        <taxon>Pseudomonadati</taxon>
        <taxon>Pseudomonadota</taxon>
        <taxon>Gammaproteobacteria</taxon>
        <taxon>Alteromonadales</taxon>
        <taxon>Moritellaceae</taxon>
        <taxon>Moritella</taxon>
    </lineage>
</organism>
<dbReference type="AlphaFoldDB" id="A0A1L0C8B8"/>
<dbReference type="EMBL" id="FPLD01000129">
    <property type="protein sequence ID" value="SGZ16553.1"/>
    <property type="molecule type" value="Genomic_DNA"/>
</dbReference>
<evidence type="ECO:0000256" key="1">
    <source>
        <dbReference type="SAM" id="MobiDB-lite"/>
    </source>
</evidence>
<accession>A0A1L0C8B8</accession>
<gene>
    <name evidence="2" type="ORF">NVI5450_4352</name>
</gene>
<feature type="compositionally biased region" description="Low complexity" evidence="1">
    <location>
        <begin position="1"/>
        <end position="10"/>
    </location>
</feature>